<gene>
    <name evidence="2" type="ORF">C1645_736142</name>
</gene>
<name>A0A397T5T5_9GLOM</name>
<dbReference type="AlphaFoldDB" id="A0A397T5T5"/>
<dbReference type="Proteomes" id="UP000265703">
    <property type="component" value="Unassembled WGS sequence"/>
</dbReference>
<sequence>MSIKYSNYEHDIEKNDINFGNQKKLTCDCWKNNTFYCKKHEHKIEKLGNDCINCKNKFNNSNFQVNLQPQSQWPRCISCNKFAYISNHATKVKCQNHGCFCYNCYLEKGIELSWKGIRICTFHDKCLIFEGKAAQKRFNDGDKILIENEAFENFTEELTCEICYTKGNIVQLTNKTICKKCNSTEPKFRIRDEQNDYDDNLSRKKVSEKMMQKEEEQELKPSYDEMQKILREIQNSLSKKDNELFYTKKKLYEYQNEREDLLNRIKILEQQNERMENFLHSKKNIYNYPNEK</sequence>
<evidence type="ECO:0000313" key="3">
    <source>
        <dbReference type="Proteomes" id="UP000265703"/>
    </source>
</evidence>
<dbReference type="EMBL" id="QKYT01000120">
    <property type="protein sequence ID" value="RIA92689.1"/>
    <property type="molecule type" value="Genomic_DNA"/>
</dbReference>
<protein>
    <submittedName>
        <fullName evidence="2">Uncharacterized protein</fullName>
    </submittedName>
</protein>
<reference evidence="2 3" key="1">
    <citation type="submission" date="2018-06" db="EMBL/GenBank/DDBJ databases">
        <title>Comparative genomics reveals the genomic features of Rhizophagus irregularis, R. cerebriforme, R. diaphanum and Gigaspora rosea, and their symbiotic lifestyle signature.</title>
        <authorList>
            <person name="Morin E."/>
            <person name="San Clemente H."/>
            <person name="Chen E.C.H."/>
            <person name="De La Providencia I."/>
            <person name="Hainaut M."/>
            <person name="Kuo A."/>
            <person name="Kohler A."/>
            <person name="Murat C."/>
            <person name="Tang N."/>
            <person name="Roy S."/>
            <person name="Loubradou J."/>
            <person name="Henrissat B."/>
            <person name="Grigoriev I.V."/>
            <person name="Corradi N."/>
            <person name="Roux C."/>
            <person name="Martin F.M."/>
        </authorList>
    </citation>
    <scope>NUCLEOTIDE SEQUENCE [LARGE SCALE GENOMIC DNA]</scope>
    <source>
        <strain evidence="2 3">DAOM 227022</strain>
    </source>
</reference>
<evidence type="ECO:0000313" key="2">
    <source>
        <dbReference type="EMBL" id="RIA92689.1"/>
    </source>
</evidence>
<accession>A0A397T5T5</accession>
<evidence type="ECO:0000256" key="1">
    <source>
        <dbReference type="SAM" id="Coils"/>
    </source>
</evidence>
<keyword evidence="3" id="KW-1185">Reference proteome</keyword>
<keyword evidence="1" id="KW-0175">Coiled coil</keyword>
<proteinExistence type="predicted"/>
<feature type="coiled-coil region" evidence="1">
    <location>
        <begin position="223"/>
        <end position="278"/>
    </location>
</feature>
<organism evidence="2 3">
    <name type="scientific">Glomus cerebriforme</name>
    <dbReference type="NCBI Taxonomy" id="658196"/>
    <lineage>
        <taxon>Eukaryota</taxon>
        <taxon>Fungi</taxon>
        <taxon>Fungi incertae sedis</taxon>
        <taxon>Mucoromycota</taxon>
        <taxon>Glomeromycotina</taxon>
        <taxon>Glomeromycetes</taxon>
        <taxon>Glomerales</taxon>
        <taxon>Glomeraceae</taxon>
        <taxon>Glomus</taxon>
    </lineage>
</organism>
<comment type="caution">
    <text evidence="2">The sequence shown here is derived from an EMBL/GenBank/DDBJ whole genome shotgun (WGS) entry which is preliminary data.</text>
</comment>